<evidence type="ECO:0000313" key="1">
    <source>
        <dbReference type="EMBL" id="JAT17462.1"/>
    </source>
</evidence>
<dbReference type="EMBL" id="GEBQ01022515">
    <property type="protein sequence ID" value="JAT17462.1"/>
    <property type="molecule type" value="Transcribed_RNA"/>
</dbReference>
<proteinExistence type="predicted"/>
<protein>
    <recommendedName>
        <fullName evidence="2">DUF4166 domain-containing protein</fullName>
    </recommendedName>
</protein>
<evidence type="ECO:0008006" key="2">
    <source>
        <dbReference type="Google" id="ProtNLM"/>
    </source>
</evidence>
<name>A0A1B6L177_9HEMI</name>
<organism evidence="1">
    <name type="scientific">Graphocephala atropunctata</name>
    <dbReference type="NCBI Taxonomy" id="36148"/>
    <lineage>
        <taxon>Eukaryota</taxon>
        <taxon>Metazoa</taxon>
        <taxon>Ecdysozoa</taxon>
        <taxon>Arthropoda</taxon>
        <taxon>Hexapoda</taxon>
        <taxon>Insecta</taxon>
        <taxon>Pterygota</taxon>
        <taxon>Neoptera</taxon>
        <taxon>Paraneoptera</taxon>
        <taxon>Hemiptera</taxon>
        <taxon>Auchenorrhyncha</taxon>
        <taxon>Membracoidea</taxon>
        <taxon>Cicadellidae</taxon>
        <taxon>Cicadellinae</taxon>
        <taxon>Cicadellini</taxon>
        <taxon>Graphocephala</taxon>
    </lineage>
</organism>
<reference evidence="1" key="1">
    <citation type="submission" date="2015-11" db="EMBL/GenBank/DDBJ databases">
        <title>De novo transcriptome assembly of four potential Pierce s Disease insect vectors from Arizona vineyards.</title>
        <authorList>
            <person name="Tassone E.E."/>
        </authorList>
    </citation>
    <scope>NUCLEOTIDE SEQUENCE</scope>
</reference>
<dbReference type="InterPro" id="IPR012674">
    <property type="entry name" value="Calycin"/>
</dbReference>
<accession>A0A1B6L177</accession>
<dbReference type="SUPFAM" id="SSF50814">
    <property type="entry name" value="Lipocalins"/>
    <property type="match status" value="1"/>
</dbReference>
<dbReference type="Gene3D" id="2.40.128.20">
    <property type="match status" value="1"/>
</dbReference>
<gene>
    <name evidence="1" type="ORF">g.51914</name>
</gene>
<dbReference type="AlphaFoldDB" id="A0A1B6L177"/>
<sequence length="184" mass="22025">MMKFVIPTNVFIRLYAILVWKLVILLDENSFKLRDPNIEYIRVAFDKTYHLIRSDRNYQEVIMMAGFSSFGVFQGRFVERKILLREADGEFTLTLLYRLRSHILKFRLGEWFEEKHSDWTARTMITQDLNELVQERIFEEFPGIERRVKIKRRFGAKNELNVTVIFKGHSTTSYYIGETTLRPT</sequence>